<evidence type="ECO:0000256" key="1">
    <source>
        <dbReference type="ARBA" id="ARBA00010641"/>
    </source>
</evidence>
<evidence type="ECO:0000313" key="8">
    <source>
        <dbReference type="Proteomes" id="UP000198407"/>
    </source>
</evidence>
<sequence length="170" mass="19493">MPGESSPHDIERLYLDHHGWLQGWLRSRLNDSADAADLAQDTFVRLLRRRQHTLMHEPRAYLRTVARGLVIDLWRRRDIEQAWLQTLAQQPAGEAPSPETSLLVIESLIAIDRLLDQLKPQTREAFLLAQLEGMSCPRIAEQMGVSLSTVERHIAKALRHCYALVFEQPS</sequence>
<dbReference type="InterPro" id="IPR036388">
    <property type="entry name" value="WH-like_DNA-bd_sf"/>
</dbReference>
<keyword evidence="3" id="KW-0731">Sigma factor</keyword>
<evidence type="ECO:0000256" key="3">
    <source>
        <dbReference type="ARBA" id="ARBA00023082"/>
    </source>
</evidence>
<dbReference type="PANTHER" id="PTHR43133:SF63">
    <property type="entry name" value="RNA POLYMERASE SIGMA FACTOR FECI-RELATED"/>
    <property type="match status" value="1"/>
</dbReference>
<keyword evidence="4" id="KW-0804">Transcription</keyword>
<evidence type="ECO:0000259" key="6">
    <source>
        <dbReference type="Pfam" id="PF08281"/>
    </source>
</evidence>
<dbReference type="RefSeq" id="WP_042128119.1">
    <property type="nucleotide sequence ID" value="NZ_FZOL01000026.1"/>
</dbReference>
<keyword evidence="2" id="KW-0805">Transcription regulation</keyword>
<dbReference type="Gene3D" id="1.10.10.10">
    <property type="entry name" value="Winged helix-like DNA-binding domain superfamily/Winged helix DNA-binding domain"/>
    <property type="match status" value="1"/>
</dbReference>
<dbReference type="GO" id="GO:0006352">
    <property type="term" value="P:DNA-templated transcription initiation"/>
    <property type="evidence" value="ECO:0007669"/>
    <property type="project" value="InterPro"/>
</dbReference>
<dbReference type="SUPFAM" id="SSF88946">
    <property type="entry name" value="Sigma2 domain of RNA polymerase sigma factors"/>
    <property type="match status" value="1"/>
</dbReference>
<dbReference type="GO" id="GO:0016987">
    <property type="term" value="F:sigma factor activity"/>
    <property type="evidence" value="ECO:0007669"/>
    <property type="project" value="UniProtKB-KW"/>
</dbReference>
<name>A0A239KDT5_9PSED</name>
<gene>
    <name evidence="7" type="ORF">SAMN05444352_12633</name>
</gene>
<accession>A0A239KDT5</accession>
<protein>
    <submittedName>
        <fullName evidence="7">RNA polymerase sigma-70 factor, ECF subfamily</fullName>
    </submittedName>
</protein>
<feature type="domain" description="RNA polymerase sigma factor 70 region 4 type 2" evidence="6">
    <location>
        <begin position="110"/>
        <end position="161"/>
    </location>
</feature>
<dbReference type="PANTHER" id="PTHR43133">
    <property type="entry name" value="RNA POLYMERASE ECF-TYPE SIGMA FACTO"/>
    <property type="match status" value="1"/>
</dbReference>
<dbReference type="Pfam" id="PF04542">
    <property type="entry name" value="Sigma70_r2"/>
    <property type="match status" value="1"/>
</dbReference>
<dbReference type="CDD" id="cd06171">
    <property type="entry name" value="Sigma70_r4"/>
    <property type="match status" value="1"/>
</dbReference>
<dbReference type="NCBIfam" id="TIGR02937">
    <property type="entry name" value="sigma70-ECF"/>
    <property type="match status" value="1"/>
</dbReference>
<dbReference type="InterPro" id="IPR013249">
    <property type="entry name" value="RNA_pol_sigma70_r4_t2"/>
</dbReference>
<dbReference type="InterPro" id="IPR039425">
    <property type="entry name" value="RNA_pol_sigma-70-like"/>
</dbReference>
<dbReference type="Proteomes" id="UP000198407">
    <property type="component" value="Unassembled WGS sequence"/>
</dbReference>
<dbReference type="InterPro" id="IPR013325">
    <property type="entry name" value="RNA_pol_sigma_r2"/>
</dbReference>
<proteinExistence type="inferred from homology"/>
<evidence type="ECO:0000259" key="5">
    <source>
        <dbReference type="Pfam" id="PF04542"/>
    </source>
</evidence>
<evidence type="ECO:0000256" key="2">
    <source>
        <dbReference type="ARBA" id="ARBA00023015"/>
    </source>
</evidence>
<dbReference type="Gene3D" id="1.10.1740.10">
    <property type="match status" value="1"/>
</dbReference>
<dbReference type="SUPFAM" id="SSF88659">
    <property type="entry name" value="Sigma3 and sigma4 domains of RNA polymerase sigma factors"/>
    <property type="match status" value="1"/>
</dbReference>
<dbReference type="InterPro" id="IPR007627">
    <property type="entry name" value="RNA_pol_sigma70_r2"/>
</dbReference>
<dbReference type="EMBL" id="FZOL01000026">
    <property type="protein sequence ID" value="SNT15898.1"/>
    <property type="molecule type" value="Genomic_DNA"/>
</dbReference>
<reference evidence="8" key="1">
    <citation type="submission" date="2017-06" db="EMBL/GenBank/DDBJ databases">
        <authorList>
            <person name="Varghese N."/>
            <person name="Submissions S."/>
        </authorList>
    </citation>
    <scope>NUCLEOTIDE SEQUENCE [LARGE SCALE GENOMIC DNA]</scope>
    <source>
        <strain evidence="8">DSM 22348</strain>
    </source>
</reference>
<evidence type="ECO:0000256" key="4">
    <source>
        <dbReference type="ARBA" id="ARBA00023163"/>
    </source>
</evidence>
<comment type="similarity">
    <text evidence="1">Belongs to the sigma-70 factor family. ECF subfamily.</text>
</comment>
<dbReference type="InterPro" id="IPR014284">
    <property type="entry name" value="RNA_pol_sigma-70_dom"/>
</dbReference>
<evidence type="ECO:0000313" key="7">
    <source>
        <dbReference type="EMBL" id="SNT15898.1"/>
    </source>
</evidence>
<feature type="domain" description="RNA polymerase sigma-70 region 2" evidence="5">
    <location>
        <begin position="13"/>
        <end position="78"/>
    </location>
</feature>
<dbReference type="GO" id="GO:0003677">
    <property type="term" value="F:DNA binding"/>
    <property type="evidence" value="ECO:0007669"/>
    <property type="project" value="InterPro"/>
</dbReference>
<dbReference type="Pfam" id="PF08281">
    <property type="entry name" value="Sigma70_r4_2"/>
    <property type="match status" value="1"/>
</dbReference>
<dbReference type="OrthoDB" id="9797134at2"/>
<dbReference type="AlphaFoldDB" id="A0A239KDT5"/>
<keyword evidence="8" id="KW-1185">Reference proteome</keyword>
<organism evidence="7 8">
    <name type="scientific">Pseudomonas japonica</name>
    <dbReference type="NCBI Taxonomy" id="256466"/>
    <lineage>
        <taxon>Bacteria</taxon>
        <taxon>Pseudomonadati</taxon>
        <taxon>Pseudomonadota</taxon>
        <taxon>Gammaproteobacteria</taxon>
        <taxon>Pseudomonadales</taxon>
        <taxon>Pseudomonadaceae</taxon>
        <taxon>Pseudomonas</taxon>
    </lineage>
</organism>
<dbReference type="InterPro" id="IPR013324">
    <property type="entry name" value="RNA_pol_sigma_r3/r4-like"/>
</dbReference>
<dbReference type="STRING" id="1215104.GCA_000730585_01283"/>